<evidence type="ECO:0000313" key="2">
    <source>
        <dbReference type="Proteomes" id="UP000254133"/>
    </source>
</evidence>
<protein>
    <submittedName>
        <fullName evidence="1">Uncharacterized protein</fullName>
    </submittedName>
</protein>
<reference evidence="1 2" key="1">
    <citation type="submission" date="2018-06" db="EMBL/GenBank/DDBJ databases">
        <authorList>
            <consortium name="Pathogen Informatics"/>
            <person name="Doyle S."/>
        </authorList>
    </citation>
    <scope>NUCLEOTIDE SEQUENCE [LARGE SCALE GENOMIC DNA]</scope>
    <source>
        <strain evidence="1 2">NCTC9426</strain>
    </source>
</reference>
<organism evidence="1 2">
    <name type="scientific">Moraxella bovis</name>
    <dbReference type="NCBI Taxonomy" id="476"/>
    <lineage>
        <taxon>Bacteria</taxon>
        <taxon>Pseudomonadati</taxon>
        <taxon>Pseudomonadota</taxon>
        <taxon>Gammaproteobacteria</taxon>
        <taxon>Moraxellales</taxon>
        <taxon>Moraxellaceae</taxon>
        <taxon>Moraxella</taxon>
    </lineage>
</organism>
<dbReference type="AlphaFoldDB" id="A0A1S9ZUM7"/>
<dbReference type="RefSeq" id="WP_078275408.1">
    <property type="nucleotide sequence ID" value="NZ_CP087803.1"/>
</dbReference>
<gene>
    <name evidence="1" type="ORF">NCTC9426_00131</name>
</gene>
<dbReference type="EMBL" id="UGPZ01000002">
    <property type="protein sequence ID" value="STY90125.1"/>
    <property type="molecule type" value="Genomic_DNA"/>
</dbReference>
<dbReference type="Proteomes" id="UP000254133">
    <property type="component" value="Unassembled WGS sequence"/>
</dbReference>
<sequence length="97" mass="11313">MKKLFKYDFLDKNKGIQSAFFSVSFCVFIAIPKYNTLFIIVLGVIWAALLCGIYAFLDKWLAKQNFNQNQLSIFNKIAWIIYIISLMVAGYLVIWQD</sequence>
<accession>A0A1S9ZUM7</accession>
<proteinExistence type="predicted"/>
<evidence type="ECO:0000313" key="1">
    <source>
        <dbReference type="EMBL" id="STY90125.1"/>
    </source>
</evidence>
<name>A0A1S9ZUM7_MORBO</name>